<reference evidence="2" key="2">
    <citation type="submission" date="2020-09" db="EMBL/GenBank/DDBJ databases">
        <authorList>
            <person name="Sun Q."/>
            <person name="Ohkuma M."/>
        </authorList>
    </citation>
    <scope>NUCLEOTIDE SEQUENCE</scope>
    <source>
        <strain evidence="2">JCM 3090</strain>
    </source>
</reference>
<keyword evidence="1" id="KW-0472">Membrane</keyword>
<gene>
    <name evidence="2" type="ORF">GCM10010123_14560</name>
</gene>
<keyword evidence="3" id="KW-1185">Reference proteome</keyword>
<protein>
    <submittedName>
        <fullName evidence="2">Uncharacterized protein</fullName>
    </submittedName>
</protein>
<evidence type="ECO:0000313" key="2">
    <source>
        <dbReference type="EMBL" id="GGJ86047.1"/>
    </source>
</evidence>
<sequence>MPTDARFLSTRQRRWAWVGFVLLSLHAPVVARLLPDASWLLSICVAGLLAVVLLADDEAGRAARRMAADEAARTAKETS</sequence>
<feature type="transmembrane region" description="Helical" evidence="1">
    <location>
        <begin position="15"/>
        <end position="31"/>
    </location>
</feature>
<reference evidence="2" key="1">
    <citation type="journal article" date="2014" name="Int. J. Syst. Evol. Microbiol.">
        <title>Complete genome sequence of Corynebacterium casei LMG S-19264T (=DSM 44701T), isolated from a smear-ripened cheese.</title>
        <authorList>
            <consortium name="US DOE Joint Genome Institute (JGI-PGF)"/>
            <person name="Walter F."/>
            <person name="Albersmeier A."/>
            <person name="Kalinowski J."/>
            <person name="Ruckert C."/>
        </authorList>
    </citation>
    <scope>NUCLEOTIDE SEQUENCE</scope>
    <source>
        <strain evidence="2">JCM 3090</strain>
    </source>
</reference>
<dbReference type="AlphaFoldDB" id="A0A8J3B5X8"/>
<organism evidence="2 3">
    <name type="scientific">Pilimelia anulata</name>
    <dbReference type="NCBI Taxonomy" id="53371"/>
    <lineage>
        <taxon>Bacteria</taxon>
        <taxon>Bacillati</taxon>
        <taxon>Actinomycetota</taxon>
        <taxon>Actinomycetes</taxon>
        <taxon>Micromonosporales</taxon>
        <taxon>Micromonosporaceae</taxon>
        <taxon>Pilimelia</taxon>
    </lineage>
</organism>
<name>A0A8J3B5X8_9ACTN</name>
<keyword evidence="1" id="KW-0812">Transmembrane</keyword>
<proteinExistence type="predicted"/>
<accession>A0A8J3B5X8</accession>
<dbReference type="Proteomes" id="UP000649739">
    <property type="component" value="Unassembled WGS sequence"/>
</dbReference>
<comment type="caution">
    <text evidence="2">The sequence shown here is derived from an EMBL/GenBank/DDBJ whole genome shotgun (WGS) entry which is preliminary data.</text>
</comment>
<dbReference type="EMBL" id="BMQB01000002">
    <property type="protein sequence ID" value="GGJ86047.1"/>
    <property type="molecule type" value="Genomic_DNA"/>
</dbReference>
<keyword evidence="1" id="KW-1133">Transmembrane helix</keyword>
<evidence type="ECO:0000256" key="1">
    <source>
        <dbReference type="SAM" id="Phobius"/>
    </source>
</evidence>
<dbReference type="RefSeq" id="WP_189169237.1">
    <property type="nucleotide sequence ID" value="NZ_BMQB01000002.1"/>
</dbReference>
<evidence type="ECO:0000313" key="3">
    <source>
        <dbReference type="Proteomes" id="UP000649739"/>
    </source>
</evidence>
<feature type="transmembrane region" description="Helical" evidence="1">
    <location>
        <begin position="37"/>
        <end position="55"/>
    </location>
</feature>